<accession>B7ARI0</accession>
<dbReference type="Gene3D" id="1.20.120.1810">
    <property type="match status" value="1"/>
</dbReference>
<reference evidence="9 10" key="2">
    <citation type="submission" date="2008-11" db="EMBL/GenBank/DDBJ databases">
        <authorList>
            <person name="Fulton L."/>
            <person name="Clifton S."/>
            <person name="Fulton B."/>
            <person name="Xu J."/>
            <person name="Minx P."/>
            <person name="Pepin K.H."/>
            <person name="Johnson M."/>
            <person name="Bhonagiri V."/>
            <person name="Nash W.E."/>
            <person name="Mardis E.R."/>
            <person name="Wilson R.K."/>
        </authorList>
    </citation>
    <scope>NUCLEOTIDE SEQUENCE [LARGE SCALE GENOMIC DNA]</scope>
    <source>
        <strain evidence="9 10">ATCC 43243</strain>
    </source>
</reference>
<feature type="domain" description="HTH cro/C1-type" evidence="8">
    <location>
        <begin position="225"/>
        <end position="245"/>
    </location>
</feature>
<dbReference type="SUPFAM" id="SSF88659">
    <property type="entry name" value="Sigma3 and sigma4 domains of RNA polymerase sigma factors"/>
    <property type="match status" value="2"/>
</dbReference>
<gene>
    <name evidence="9" type="ORF">BACPEC_01684</name>
</gene>
<evidence type="ECO:0000256" key="5">
    <source>
        <dbReference type="ARBA" id="ARBA00023125"/>
    </source>
</evidence>
<dbReference type="Pfam" id="PF04542">
    <property type="entry name" value="Sigma70_r2"/>
    <property type="match status" value="1"/>
</dbReference>
<dbReference type="Pfam" id="PF04539">
    <property type="entry name" value="Sigma70_r3"/>
    <property type="match status" value="1"/>
</dbReference>
<dbReference type="Gene3D" id="1.10.10.10">
    <property type="entry name" value="Winged helix-like DNA-binding domain superfamily/Winged helix DNA-binding domain"/>
    <property type="match status" value="2"/>
</dbReference>
<dbReference type="NCBIfam" id="TIGR02937">
    <property type="entry name" value="sigma70-ECF"/>
    <property type="match status" value="1"/>
</dbReference>
<dbReference type="InterPro" id="IPR036388">
    <property type="entry name" value="WH-like_DNA-bd_sf"/>
</dbReference>
<dbReference type="InterPro" id="IPR007624">
    <property type="entry name" value="RNA_pol_sigma70_r3"/>
</dbReference>
<comment type="function">
    <text evidence="7">Sigma factors are initiation factors that promote the attachment of RNA polymerase to specific initiation sites and are then released.</text>
</comment>
<organism evidence="9 10">
    <name type="scientific">[Bacteroides] pectinophilus ATCC 43243</name>
    <dbReference type="NCBI Taxonomy" id="483218"/>
    <lineage>
        <taxon>Bacteria</taxon>
        <taxon>Bacillati</taxon>
        <taxon>Bacillota</taxon>
        <taxon>Clostridia</taxon>
        <taxon>Eubacteriales</taxon>
    </lineage>
</organism>
<dbReference type="NCBIfam" id="NF004052">
    <property type="entry name" value="PRK05572.1"/>
    <property type="match status" value="1"/>
</dbReference>
<keyword evidence="6 7" id="KW-0804">Transcription</keyword>
<dbReference type="GO" id="GO:0003677">
    <property type="term" value="F:DNA binding"/>
    <property type="evidence" value="ECO:0007669"/>
    <property type="project" value="UniProtKB-KW"/>
</dbReference>
<dbReference type="InterPro" id="IPR013324">
    <property type="entry name" value="RNA_pol_sigma_r3/r4-like"/>
</dbReference>
<evidence type="ECO:0000256" key="3">
    <source>
        <dbReference type="ARBA" id="ARBA00023015"/>
    </source>
</evidence>
<dbReference type="CDD" id="cd06171">
    <property type="entry name" value="Sigma70_r4"/>
    <property type="match status" value="1"/>
</dbReference>
<dbReference type="PROSITE" id="PS50943">
    <property type="entry name" value="HTH_CROC1"/>
    <property type="match status" value="1"/>
</dbReference>
<dbReference type="PANTHER" id="PTHR30603:SF19">
    <property type="entry name" value="RNA POLYMERASE SIGMA-F FACTOR"/>
    <property type="match status" value="1"/>
</dbReference>
<keyword evidence="10" id="KW-1185">Reference proteome</keyword>
<evidence type="ECO:0000313" key="9">
    <source>
        <dbReference type="EMBL" id="EEC57176.1"/>
    </source>
</evidence>
<dbReference type="Proteomes" id="UP000003136">
    <property type="component" value="Unassembled WGS sequence"/>
</dbReference>
<evidence type="ECO:0000256" key="1">
    <source>
        <dbReference type="ARBA" id="ARBA00007788"/>
    </source>
</evidence>
<dbReference type="GO" id="GO:0006352">
    <property type="term" value="P:DNA-templated transcription initiation"/>
    <property type="evidence" value="ECO:0007669"/>
    <property type="project" value="InterPro"/>
</dbReference>
<comment type="similarity">
    <text evidence="1 7">Belongs to the sigma-70 factor family.</text>
</comment>
<dbReference type="EMBL" id="ABVQ01000036">
    <property type="protein sequence ID" value="EEC57176.1"/>
    <property type="molecule type" value="Genomic_DNA"/>
</dbReference>
<evidence type="ECO:0000256" key="2">
    <source>
        <dbReference type="ARBA" id="ARBA00022969"/>
    </source>
</evidence>
<dbReference type="PRINTS" id="PR00046">
    <property type="entry name" value="SIGMA70FCT"/>
</dbReference>
<evidence type="ECO:0000256" key="6">
    <source>
        <dbReference type="ARBA" id="ARBA00023163"/>
    </source>
</evidence>
<dbReference type="InterPro" id="IPR014322">
    <property type="entry name" value="RNA_pol_sigma-B/F/G"/>
</dbReference>
<keyword evidence="2" id="KW-0749">Sporulation</keyword>
<dbReference type="InterPro" id="IPR007630">
    <property type="entry name" value="RNA_pol_sigma70_r4"/>
</dbReference>
<dbReference type="InterPro" id="IPR050239">
    <property type="entry name" value="Sigma-70_RNA_pol_init_factors"/>
</dbReference>
<sequence>MCDSYNHTKELIEQAHRGDKEARNRLVTENMGLIWSIVKRFTGRGHELEDLFQIGSIGLIKAIDKFDTSYDVRFSTYAVPMITGEVKRFLRDDGMIKVSRSLKEIVVKVQRAREQLQKEMGEEPSMEMIARAIDVPEEDIVMALEAGSEIESIYKTIYQSDGNEITLIDRVADRGSSGAGIVPECEWTDYEKEQLINHMVLKQILDELPENEKNLILLRYFRDQTQTQVAKEMGISQVQVSRIEKRILLRLREKIS</sequence>
<evidence type="ECO:0000313" key="10">
    <source>
        <dbReference type="Proteomes" id="UP000003136"/>
    </source>
</evidence>
<dbReference type="InterPro" id="IPR000943">
    <property type="entry name" value="RNA_pol_sigma70"/>
</dbReference>
<dbReference type="InterPro" id="IPR007627">
    <property type="entry name" value="RNA_pol_sigma70_r2"/>
</dbReference>
<keyword evidence="4 7" id="KW-0731">Sigma factor</keyword>
<dbReference type="STRING" id="483218.BACPEC_01684"/>
<dbReference type="NCBIfam" id="TIGR02980">
    <property type="entry name" value="SigBFG"/>
    <property type="match status" value="1"/>
</dbReference>
<dbReference type="PANTHER" id="PTHR30603">
    <property type="entry name" value="RNA POLYMERASE SIGMA FACTOR RPO"/>
    <property type="match status" value="1"/>
</dbReference>
<proteinExistence type="inferred from homology"/>
<dbReference type="SUPFAM" id="SSF88946">
    <property type="entry name" value="Sigma2 domain of RNA polymerase sigma factors"/>
    <property type="match status" value="1"/>
</dbReference>
<dbReference type="HOGENOM" id="CLU_014793_8_5_9"/>
<keyword evidence="5 7" id="KW-0238">DNA-binding</keyword>
<dbReference type="Pfam" id="PF04545">
    <property type="entry name" value="Sigma70_r4"/>
    <property type="match status" value="1"/>
</dbReference>
<evidence type="ECO:0000256" key="7">
    <source>
        <dbReference type="RuleBase" id="RU362124"/>
    </source>
</evidence>
<dbReference type="PIRSF" id="PIRSF000770">
    <property type="entry name" value="RNA_pol_sigma-SigE/K"/>
    <property type="match status" value="1"/>
</dbReference>
<evidence type="ECO:0000256" key="4">
    <source>
        <dbReference type="ARBA" id="ARBA00023082"/>
    </source>
</evidence>
<protein>
    <recommendedName>
        <fullName evidence="7">RNA polymerase sigma factor</fullName>
    </recommendedName>
</protein>
<keyword evidence="3 7" id="KW-0805">Transcription regulation</keyword>
<dbReference type="InterPro" id="IPR013325">
    <property type="entry name" value="RNA_pol_sigma_r2"/>
</dbReference>
<dbReference type="InterPro" id="IPR001387">
    <property type="entry name" value="Cro/C1-type_HTH"/>
</dbReference>
<dbReference type="eggNOG" id="COG1191">
    <property type="taxonomic scope" value="Bacteria"/>
</dbReference>
<dbReference type="PROSITE" id="PS00716">
    <property type="entry name" value="SIGMA70_2"/>
    <property type="match status" value="1"/>
</dbReference>
<reference evidence="9 10" key="1">
    <citation type="submission" date="2008-11" db="EMBL/GenBank/DDBJ databases">
        <title>Draft genome sequence of Bacteroides pectinophilus (ATCC 43243).</title>
        <authorList>
            <person name="Sudarsanam P."/>
            <person name="Ley R."/>
            <person name="Guruge J."/>
            <person name="Turnbaugh P.J."/>
            <person name="Mahowald M."/>
            <person name="Liep D."/>
            <person name="Gordon J."/>
        </authorList>
    </citation>
    <scope>NUCLEOTIDE SEQUENCE [LARGE SCALE GENOMIC DNA]</scope>
    <source>
        <strain evidence="9 10">ATCC 43243</strain>
    </source>
</reference>
<dbReference type="InterPro" id="IPR014284">
    <property type="entry name" value="RNA_pol_sigma-70_dom"/>
</dbReference>
<evidence type="ECO:0000259" key="8">
    <source>
        <dbReference type="PROSITE" id="PS50943"/>
    </source>
</evidence>
<name>B7ARI0_9FIRM</name>
<dbReference type="PROSITE" id="PS00715">
    <property type="entry name" value="SIGMA70_1"/>
    <property type="match status" value="1"/>
</dbReference>
<dbReference type="GO" id="GO:0016987">
    <property type="term" value="F:sigma factor activity"/>
    <property type="evidence" value="ECO:0007669"/>
    <property type="project" value="UniProtKB-KW"/>
</dbReference>
<dbReference type="AlphaFoldDB" id="B7ARI0"/>
<dbReference type="GO" id="GO:0030435">
    <property type="term" value="P:sporulation resulting in formation of a cellular spore"/>
    <property type="evidence" value="ECO:0007669"/>
    <property type="project" value="UniProtKB-KW"/>
</dbReference>